<evidence type="ECO:0000313" key="2">
    <source>
        <dbReference type="Proteomes" id="UP000183200"/>
    </source>
</evidence>
<evidence type="ECO:0000313" key="1">
    <source>
        <dbReference type="EMBL" id="SDM18360.1"/>
    </source>
</evidence>
<reference evidence="2" key="1">
    <citation type="submission" date="2016-10" db="EMBL/GenBank/DDBJ databases">
        <authorList>
            <person name="Varghese N."/>
            <person name="Submissions S."/>
        </authorList>
    </citation>
    <scope>NUCLEOTIDE SEQUENCE [LARGE SCALE GENOMIC DNA]</scope>
    <source>
        <strain evidence="2">DSM 19110</strain>
    </source>
</reference>
<keyword evidence="2" id="KW-1185">Reference proteome</keyword>
<dbReference type="Proteomes" id="UP000183200">
    <property type="component" value="Unassembled WGS sequence"/>
</dbReference>
<name>A0A1G9R5H4_9SPHI</name>
<sequence length="214" mass="24507">MFSFFKRTKIEPWEIDFLKAVFLKLSSERSNKLYRQVESGLLKGVMVGMGDIPNYVGFTYNSSFYNKFYEPIDENYKLSNISVRNGYSGELLSVSVYVAFGMINGYSVDSEVSKYKIDNLGIDTNSIKKIFIGAGGNSKITSYLTEKERKFINDGDIYATAIENKDYYHLKELEDGDFIGIDENNIVYRITHDPLEILPIDRNKLVEIIANEGR</sequence>
<proteinExistence type="predicted"/>
<accession>A0A1G9R5H4</accession>
<gene>
    <name evidence="1" type="ORF">SAMN05421820_103127</name>
</gene>
<dbReference type="AlphaFoldDB" id="A0A1G9R5H4"/>
<organism evidence="1 2">
    <name type="scientific">Pedobacter steynii</name>
    <dbReference type="NCBI Taxonomy" id="430522"/>
    <lineage>
        <taxon>Bacteria</taxon>
        <taxon>Pseudomonadati</taxon>
        <taxon>Bacteroidota</taxon>
        <taxon>Sphingobacteriia</taxon>
        <taxon>Sphingobacteriales</taxon>
        <taxon>Sphingobacteriaceae</taxon>
        <taxon>Pedobacter</taxon>
    </lineage>
</organism>
<protein>
    <submittedName>
        <fullName evidence="1">Uncharacterized protein</fullName>
    </submittedName>
</protein>
<dbReference type="EMBL" id="FNGY01000003">
    <property type="protein sequence ID" value="SDM18360.1"/>
    <property type="molecule type" value="Genomic_DNA"/>
</dbReference>